<comment type="caution">
    <text evidence="12">The sequence shown here is derived from an EMBL/GenBank/DDBJ whole genome shotgun (WGS) entry which is preliminary data.</text>
</comment>
<dbReference type="OMA" id="TWAITLC"/>
<feature type="transmembrane region" description="Helical" evidence="10">
    <location>
        <begin position="66"/>
        <end position="84"/>
    </location>
</feature>
<feature type="transmembrane region" description="Helical" evidence="10">
    <location>
        <begin position="210"/>
        <end position="233"/>
    </location>
</feature>
<feature type="transmembrane region" description="Helical" evidence="10">
    <location>
        <begin position="254"/>
        <end position="278"/>
    </location>
</feature>
<keyword evidence="9" id="KW-0739">Sodium transport</keyword>
<feature type="transmembrane region" description="Helical" evidence="10">
    <location>
        <begin position="134"/>
        <end position="155"/>
    </location>
</feature>
<name>A0A3E2H034_SCYLI</name>
<keyword evidence="13" id="KW-1185">Reference proteome</keyword>
<gene>
    <name evidence="12" type="ORF">B7463_g9693</name>
</gene>
<dbReference type="EMBL" id="NCSJ02000250">
    <property type="protein sequence ID" value="RFU26637.1"/>
    <property type="molecule type" value="Genomic_DNA"/>
</dbReference>
<feature type="transmembrane region" description="Helical" evidence="10">
    <location>
        <begin position="167"/>
        <end position="190"/>
    </location>
</feature>
<dbReference type="GO" id="GO:1902600">
    <property type="term" value="P:proton transmembrane transport"/>
    <property type="evidence" value="ECO:0007669"/>
    <property type="project" value="InterPro"/>
</dbReference>
<keyword evidence="5 10" id="KW-1133">Transmembrane helix</keyword>
<feature type="transmembrane region" description="Helical" evidence="10">
    <location>
        <begin position="325"/>
        <end position="344"/>
    </location>
</feature>
<feature type="transmembrane region" description="Helical" evidence="10">
    <location>
        <begin position="356"/>
        <end position="379"/>
    </location>
</feature>
<evidence type="ECO:0000256" key="5">
    <source>
        <dbReference type="ARBA" id="ARBA00022989"/>
    </source>
</evidence>
<evidence type="ECO:0000256" key="6">
    <source>
        <dbReference type="ARBA" id="ARBA00023053"/>
    </source>
</evidence>
<feature type="transmembrane region" description="Helical" evidence="10">
    <location>
        <begin position="43"/>
        <end position="60"/>
    </location>
</feature>
<evidence type="ECO:0000259" key="11">
    <source>
        <dbReference type="Pfam" id="PF00999"/>
    </source>
</evidence>
<organism evidence="12 13">
    <name type="scientific">Scytalidium lignicola</name>
    <name type="common">Hyphomycete</name>
    <dbReference type="NCBI Taxonomy" id="5539"/>
    <lineage>
        <taxon>Eukaryota</taxon>
        <taxon>Fungi</taxon>
        <taxon>Dikarya</taxon>
        <taxon>Ascomycota</taxon>
        <taxon>Pezizomycotina</taxon>
        <taxon>Leotiomycetes</taxon>
        <taxon>Leotiomycetes incertae sedis</taxon>
        <taxon>Scytalidium</taxon>
    </lineage>
</organism>
<dbReference type="InterPro" id="IPR038770">
    <property type="entry name" value="Na+/solute_symporter_sf"/>
</dbReference>
<dbReference type="AlphaFoldDB" id="A0A3E2H034"/>
<feature type="transmembrane region" description="Helical" evidence="10">
    <location>
        <begin position="414"/>
        <end position="436"/>
    </location>
</feature>
<dbReference type="Gene3D" id="1.20.1530.20">
    <property type="match status" value="1"/>
</dbReference>
<feature type="transmembrane region" description="Helical" evidence="10">
    <location>
        <begin position="460"/>
        <end position="483"/>
    </location>
</feature>
<dbReference type="GO" id="GO:0006814">
    <property type="term" value="P:sodium ion transport"/>
    <property type="evidence" value="ECO:0007669"/>
    <property type="project" value="UniProtKB-KW"/>
</dbReference>
<keyword evidence="8 10" id="KW-0472">Membrane</keyword>
<evidence type="ECO:0000313" key="12">
    <source>
        <dbReference type="EMBL" id="RFU26637.1"/>
    </source>
</evidence>
<dbReference type="Proteomes" id="UP000258309">
    <property type="component" value="Unassembled WGS sequence"/>
</dbReference>
<evidence type="ECO:0000256" key="9">
    <source>
        <dbReference type="ARBA" id="ARBA00023201"/>
    </source>
</evidence>
<dbReference type="Pfam" id="PF00999">
    <property type="entry name" value="Na_H_Exchanger"/>
    <property type="match status" value="1"/>
</dbReference>
<reference evidence="12 13" key="1">
    <citation type="submission" date="2018-05" db="EMBL/GenBank/DDBJ databases">
        <title>Draft genome sequence of Scytalidium lignicola DSM 105466, a ubiquitous saprotrophic fungus.</title>
        <authorList>
            <person name="Buettner E."/>
            <person name="Gebauer A.M."/>
            <person name="Hofrichter M."/>
            <person name="Liers C."/>
            <person name="Kellner H."/>
        </authorList>
    </citation>
    <scope>NUCLEOTIDE SEQUENCE [LARGE SCALE GENOMIC DNA]</scope>
    <source>
        <strain evidence="12 13">DSM 105466</strain>
    </source>
</reference>
<dbReference type="InterPro" id="IPR006153">
    <property type="entry name" value="Cation/H_exchanger_TM"/>
</dbReference>
<sequence>MSYLPYEEPGIVTILSLTSFLILLNIVRYLLDRLVYCGIIGEILIGVVWGLPIGGYAWLSKSAQETIQMLGFLGLIAIVFEGGLNTDFAMLRKAAFLSVSVATVGLLLPIALSFVLLVLPFPTSSGPTLFPTPLAAFSSGASLCSTSLGTTFAILTSSNLQDTPVGALLIGAAMLDDVVGLVMVNIITMLGSGRFAAWPISRPIVASFGMLLMTLLLTPIVLKPIWVVIANYLHPVESERNTNSFRTRISGMVLALPHLRFLLSLLVLISFVSIASFIDASELLAAFLAGGVFRVIYCSSITILHPSTSVEETPSMMYAVYFQPTIQTVLAPFFFASIGFSIPISEMFTGQIVWKGLLYTILMALAKGSVSVVIYFDYFRVIWCRERKKLQTTSVQQQTYQETNTRSRTGPPHAAAILVGLAMIARGEIGFLIASLSQSSNTLTLKSDEGLNIESNKEDLFLVIVWAITLCTIIGPLGVGIMIKRLGEHAKESLTINWL</sequence>
<proteinExistence type="predicted"/>
<keyword evidence="3" id="KW-0050">Antiport</keyword>
<feature type="domain" description="Cation/H+ exchanger transmembrane" evidence="11">
    <location>
        <begin position="26"/>
        <end position="483"/>
    </location>
</feature>
<evidence type="ECO:0000256" key="7">
    <source>
        <dbReference type="ARBA" id="ARBA00023065"/>
    </source>
</evidence>
<dbReference type="GO" id="GO:0016020">
    <property type="term" value="C:membrane"/>
    <property type="evidence" value="ECO:0007669"/>
    <property type="project" value="UniProtKB-SubCell"/>
</dbReference>
<accession>A0A3E2H034</accession>
<evidence type="ECO:0000256" key="10">
    <source>
        <dbReference type="SAM" id="Phobius"/>
    </source>
</evidence>
<dbReference type="PANTHER" id="PTHR43562:SF3">
    <property type="entry name" value="SODIUM ION_PROTON EXCHANGER (EUROFUNG)"/>
    <property type="match status" value="1"/>
</dbReference>
<protein>
    <recommendedName>
        <fullName evidence="11">Cation/H+ exchanger transmembrane domain-containing protein</fullName>
    </recommendedName>
</protein>
<comment type="subcellular location">
    <subcellularLocation>
        <location evidence="1">Membrane</location>
        <topology evidence="1">Multi-pass membrane protein</topology>
    </subcellularLocation>
</comment>
<evidence type="ECO:0000256" key="2">
    <source>
        <dbReference type="ARBA" id="ARBA00022448"/>
    </source>
</evidence>
<evidence type="ECO:0000256" key="4">
    <source>
        <dbReference type="ARBA" id="ARBA00022692"/>
    </source>
</evidence>
<keyword evidence="6" id="KW-0915">Sodium</keyword>
<keyword evidence="4 10" id="KW-0812">Transmembrane</keyword>
<feature type="non-terminal residue" evidence="12">
    <location>
        <position position="1"/>
    </location>
</feature>
<evidence type="ECO:0000256" key="3">
    <source>
        <dbReference type="ARBA" id="ARBA00022449"/>
    </source>
</evidence>
<evidence type="ECO:0000256" key="1">
    <source>
        <dbReference type="ARBA" id="ARBA00004141"/>
    </source>
</evidence>
<feature type="non-terminal residue" evidence="12">
    <location>
        <position position="499"/>
    </location>
</feature>
<evidence type="ECO:0000256" key="8">
    <source>
        <dbReference type="ARBA" id="ARBA00023136"/>
    </source>
</evidence>
<feature type="transmembrane region" description="Helical" evidence="10">
    <location>
        <begin position="284"/>
        <end position="304"/>
    </location>
</feature>
<evidence type="ECO:0000313" key="13">
    <source>
        <dbReference type="Proteomes" id="UP000258309"/>
    </source>
</evidence>
<feature type="transmembrane region" description="Helical" evidence="10">
    <location>
        <begin position="12"/>
        <end position="31"/>
    </location>
</feature>
<feature type="transmembrane region" description="Helical" evidence="10">
    <location>
        <begin position="96"/>
        <end position="122"/>
    </location>
</feature>
<dbReference type="PANTHER" id="PTHR43562">
    <property type="entry name" value="NAPA-TYPE SODIUM/HYDROGEN ANTIPORTER"/>
    <property type="match status" value="1"/>
</dbReference>
<dbReference type="OrthoDB" id="1288932at2759"/>
<keyword evidence="2" id="KW-0813">Transport</keyword>
<keyword evidence="7" id="KW-0406">Ion transport</keyword>
<dbReference type="GO" id="GO:0015297">
    <property type="term" value="F:antiporter activity"/>
    <property type="evidence" value="ECO:0007669"/>
    <property type="project" value="UniProtKB-KW"/>
</dbReference>